<dbReference type="AlphaFoldDB" id="M1W612"/>
<reference evidence="2 3" key="1">
    <citation type="journal article" date="2013" name="PLoS Genet.">
        <title>Plant-symbiotic fungi as chemical engineers: Multi-genome analysis of the Clavicipitaceae reveals dynamics of alkaloid loci.</title>
        <authorList>
            <person name="Schardl C.L."/>
            <person name="Young C.A."/>
            <person name="Hesse U."/>
            <person name="Amyotte S.G."/>
            <person name="Andreeva K."/>
            <person name="Calie P.J."/>
            <person name="Fleetwood D.J."/>
            <person name="Haws D.C."/>
            <person name="Moore N."/>
            <person name="Oeser B."/>
            <person name="Panaccione D.G."/>
            <person name="Schweri K.K."/>
            <person name="Voisey C.R."/>
            <person name="Farman M.L."/>
            <person name="Jaromczyk J.W."/>
            <person name="Roe B.A."/>
            <person name="O'Sullivan D.M."/>
            <person name="Scott B."/>
            <person name="Tudzynski P."/>
            <person name="An Z."/>
            <person name="Arnaoudova E.G."/>
            <person name="Bullock C.T."/>
            <person name="Charlton N.D."/>
            <person name="Chen L."/>
            <person name="Cox M."/>
            <person name="Dinkins R.D."/>
            <person name="Florea S."/>
            <person name="Glenn A.E."/>
            <person name="Gordon A."/>
            <person name="Gueldener U."/>
            <person name="Harris D.R."/>
            <person name="Hollin W."/>
            <person name="Jaromczyk J."/>
            <person name="Johnson R.D."/>
            <person name="Khan A.K."/>
            <person name="Leistner E."/>
            <person name="Leuchtmann A."/>
            <person name="Li C."/>
            <person name="Liu J."/>
            <person name="Liu J."/>
            <person name="Liu M."/>
            <person name="Mace W."/>
            <person name="Machado C."/>
            <person name="Nagabhyru P."/>
            <person name="Pan J."/>
            <person name="Schmid J."/>
            <person name="Sugawara K."/>
            <person name="Steiner U."/>
            <person name="Takach J.E."/>
            <person name="Tanaka E."/>
            <person name="Webb J.S."/>
            <person name="Wilson E.V."/>
            <person name="Wiseman J.L."/>
            <person name="Yoshida R."/>
            <person name="Zeng Z."/>
        </authorList>
    </citation>
    <scope>NUCLEOTIDE SEQUENCE [LARGE SCALE GENOMIC DNA]</scope>
    <source>
        <strain evidence="2 3">20.1</strain>
    </source>
</reference>
<comment type="caution">
    <text evidence="2">The sequence shown here is derived from an EMBL/GenBank/DDBJ whole genome shotgun (WGS) entry which is preliminary data.</text>
</comment>
<organism evidence="2 3">
    <name type="scientific">Claviceps purpurea (strain 20.1)</name>
    <name type="common">Ergot fungus</name>
    <name type="synonym">Sphacelia segetum</name>
    <dbReference type="NCBI Taxonomy" id="1111077"/>
    <lineage>
        <taxon>Eukaryota</taxon>
        <taxon>Fungi</taxon>
        <taxon>Dikarya</taxon>
        <taxon>Ascomycota</taxon>
        <taxon>Pezizomycotina</taxon>
        <taxon>Sordariomycetes</taxon>
        <taxon>Hypocreomycetidae</taxon>
        <taxon>Hypocreales</taxon>
        <taxon>Clavicipitaceae</taxon>
        <taxon>Claviceps</taxon>
    </lineage>
</organism>
<evidence type="ECO:0000313" key="3">
    <source>
        <dbReference type="Proteomes" id="UP000016801"/>
    </source>
</evidence>
<sequence>MELHVPPALDKNLGEVRIGDLPPSAHFGTFHELHTLLQQWGSQNGVTFVKKGSSNPRNINGKRVATNVRLWCDHGKERVSRSSGIRNHNSRLWNCPFRVQASCKVRLNNMWEYSVVSGREKHNHEPSRDTLAHPVHRHRTEAQNKAIRELSALPGIEACEIAERLKLQYPEALVTGRDIENERQIARRDALARSHHEPPVKVPAKDKPKPGTPDLNMSLSSMNSRAISGTKKSSCPAFRKRTKPTVRHATFLLVQ</sequence>
<evidence type="ECO:0000256" key="1">
    <source>
        <dbReference type="SAM" id="MobiDB-lite"/>
    </source>
</evidence>
<dbReference type="Proteomes" id="UP000016801">
    <property type="component" value="Unassembled WGS sequence"/>
</dbReference>
<dbReference type="VEuPathDB" id="FungiDB:CPUR_04103"/>
<gene>
    <name evidence="2" type="ORF">CPUR_04103</name>
</gene>
<evidence type="ECO:0000313" key="2">
    <source>
        <dbReference type="EMBL" id="CCE30255.1"/>
    </source>
</evidence>
<accession>M1W612</accession>
<proteinExistence type="predicted"/>
<dbReference type="HOGENOM" id="CLU_1089913_0_0_1"/>
<dbReference type="PANTHER" id="PTHR31569">
    <property type="entry name" value="SWIM-TYPE DOMAIN-CONTAINING PROTEIN"/>
    <property type="match status" value="1"/>
</dbReference>
<dbReference type="EMBL" id="CAGA01000020">
    <property type="protein sequence ID" value="CCE30255.1"/>
    <property type="molecule type" value="Genomic_DNA"/>
</dbReference>
<dbReference type="PANTHER" id="PTHR31569:SF4">
    <property type="entry name" value="SWIM-TYPE DOMAIN-CONTAINING PROTEIN"/>
    <property type="match status" value="1"/>
</dbReference>
<dbReference type="PhylomeDB" id="M1W612"/>
<evidence type="ECO:0008006" key="4">
    <source>
        <dbReference type="Google" id="ProtNLM"/>
    </source>
</evidence>
<dbReference type="InterPro" id="IPR052579">
    <property type="entry name" value="Zinc_finger_SWIM"/>
</dbReference>
<dbReference type="OrthoDB" id="2437251at2759"/>
<dbReference type="STRING" id="1111077.M1W612"/>
<keyword evidence="3" id="KW-1185">Reference proteome</keyword>
<feature type="compositionally biased region" description="Basic and acidic residues" evidence="1">
    <location>
        <begin position="189"/>
        <end position="209"/>
    </location>
</feature>
<feature type="region of interest" description="Disordered" evidence="1">
    <location>
        <begin position="189"/>
        <end position="219"/>
    </location>
</feature>
<name>M1W612_CLAP2</name>
<protein>
    <recommendedName>
        <fullName evidence="4">FAR1 domain-containing protein</fullName>
    </recommendedName>
</protein>